<keyword evidence="12" id="KW-1185">Reference proteome</keyword>
<gene>
    <name evidence="11" type="ORF">MSPICULIGERA_LOCUS16563</name>
</gene>
<evidence type="ECO:0000256" key="5">
    <source>
        <dbReference type="ARBA" id="ARBA00022824"/>
    </source>
</evidence>
<accession>A0AA36D1N3</accession>
<dbReference type="GO" id="GO:0006465">
    <property type="term" value="P:signal peptide processing"/>
    <property type="evidence" value="ECO:0007669"/>
    <property type="project" value="InterPro"/>
</dbReference>
<evidence type="ECO:0000256" key="6">
    <source>
        <dbReference type="ARBA" id="ARBA00022989"/>
    </source>
</evidence>
<comment type="subcellular location">
    <subcellularLocation>
        <location evidence="1">Endoplasmic reticulum membrane</location>
        <topology evidence="1">Multi-pass membrane protein</topology>
    </subcellularLocation>
</comment>
<dbReference type="PANTHER" id="PTHR13202:SF0">
    <property type="entry name" value="SIGNAL PEPTIDASE COMPLEX SUBUNIT 1"/>
    <property type="match status" value="1"/>
</dbReference>
<dbReference type="Pfam" id="PF06645">
    <property type="entry name" value="SPC12"/>
    <property type="match status" value="1"/>
</dbReference>
<organism evidence="11 12">
    <name type="scientific">Mesorhabditis spiculigera</name>
    <dbReference type="NCBI Taxonomy" id="96644"/>
    <lineage>
        <taxon>Eukaryota</taxon>
        <taxon>Metazoa</taxon>
        <taxon>Ecdysozoa</taxon>
        <taxon>Nematoda</taxon>
        <taxon>Chromadorea</taxon>
        <taxon>Rhabditida</taxon>
        <taxon>Rhabditina</taxon>
        <taxon>Rhabditomorpha</taxon>
        <taxon>Rhabditoidea</taxon>
        <taxon>Rhabditidae</taxon>
        <taxon>Mesorhabditinae</taxon>
        <taxon>Mesorhabditis</taxon>
    </lineage>
</organism>
<feature type="transmembrane region" description="Helical" evidence="10">
    <location>
        <begin position="30"/>
        <end position="49"/>
    </location>
</feature>
<reference evidence="11" key="1">
    <citation type="submission" date="2023-06" db="EMBL/GenBank/DDBJ databases">
        <authorList>
            <person name="Delattre M."/>
        </authorList>
    </citation>
    <scope>NUCLEOTIDE SEQUENCE</scope>
    <source>
        <strain evidence="11">AF72</strain>
    </source>
</reference>
<protein>
    <recommendedName>
        <fullName evidence="3">Signal peptidase complex subunit 1</fullName>
    </recommendedName>
    <alternativeName>
        <fullName evidence="8">Microsomal signal peptidase 12 kDa subunit</fullName>
    </alternativeName>
</protein>
<dbReference type="InterPro" id="IPR009542">
    <property type="entry name" value="Spc1/SPCS1"/>
</dbReference>
<evidence type="ECO:0000256" key="2">
    <source>
        <dbReference type="ARBA" id="ARBA00005245"/>
    </source>
</evidence>
<feature type="transmembrane region" description="Helical" evidence="10">
    <location>
        <begin position="55"/>
        <end position="77"/>
    </location>
</feature>
<comment type="similarity">
    <text evidence="2">Belongs to the SPCS1 family.</text>
</comment>
<evidence type="ECO:0000313" key="11">
    <source>
        <dbReference type="EMBL" id="CAJ0578304.1"/>
    </source>
</evidence>
<dbReference type="EMBL" id="CATQJA010002653">
    <property type="protein sequence ID" value="CAJ0578304.1"/>
    <property type="molecule type" value="Genomic_DNA"/>
</dbReference>
<proteinExistence type="inferred from homology"/>
<dbReference type="AlphaFoldDB" id="A0AA36D1N3"/>
<comment type="function">
    <text evidence="9">Component of the signal peptidase complex (SPC) which catalyzes the cleavage of N-terminal signal sequences from nascent proteins as they are translocated into the lumen of the endoplasmic reticulum. Dispensable for SPC enzymatic activity.</text>
</comment>
<dbReference type="Proteomes" id="UP001177023">
    <property type="component" value="Unassembled WGS sequence"/>
</dbReference>
<evidence type="ECO:0000256" key="10">
    <source>
        <dbReference type="SAM" id="Phobius"/>
    </source>
</evidence>
<keyword evidence="6 10" id="KW-1133">Transmembrane helix</keyword>
<sequence length="99" mass="11356">MDALIQMLPPFLRKISTHHDFPGQRLAERVFQVIVVISGIIGFIVGYYTQQLSHSVYIVFIGSAIASLVVLPPWPCFRKQPLPWQKPIDHTKEETKKDK</sequence>
<dbReference type="GO" id="GO:0045047">
    <property type="term" value="P:protein targeting to ER"/>
    <property type="evidence" value="ECO:0007669"/>
    <property type="project" value="TreeGrafter"/>
</dbReference>
<evidence type="ECO:0000256" key="4">
    <source>
        <dbReference type="ARBA" id="ARBA00022692"/>
    </source>
</evidence>
<evidence type="ECO:0000256" key="1">
    <source>
        <dbReference type="ARBA" id="ARBA00004477"/>
    </source>
</evidence>
<keyword evidence="4 10" id="KW-0812">Transmembrane</keyword>
<keyword evidence="7 10" id="KW-0472">Membrane</keyword>
<evidence type="ECO:0000256" key="9">
    <source>
        <dbReference type="ARBA" id="ARBA00045204"/>
    </source>
</evidence>
<dbReference type="PANTHER" id="PTHR13202">
    <property type="entry name" value="MICROSOMAL SIGNAL PEPTIDASE 12 KDA SUBUNIT"/>
    <property type="match status" value="1"/>
</dbReference>
<evidence type="ECO:0000256" key="3">
    <source>
        <dbReference type="ARBA" id="ARBA00017059"/>
    </source>
</evidence>
<keyword evidence="5" id="KW-0256">Endoplasmic reticulum</keyword>
<name>A0AA36D1N3_9BILA</name>
<evidence type="ECO:0000256" key="7">
    <source>
        <dbReference type="ARBA" id="ARBA00023136"/>
    </source>
</evidence>
<comment type="caution">
    <text evidence="11">The sequence shown here is derived from an EMBL/GenBank/DDBJ whole genome shotgun (WGS) entry which is preliminary data.</text>
</comment>
<feature type="non-terminal residue" evidence="11">
    <location>
        <position position="1"/>
    </location>
</feature>
<dbReference type="GO" id="GO:0005787">
    <property type="term" value="C:signal peptidase complex"/>
    <property type="evidence" value="ECO:0007669"/>
    <property type="project" value="InterPro"/>
</dbReference>
<evidence type="ECO:0000256" key="8">
    <source>
        <dbReference type="ARBA" id="ARBA00032913"/>
    </source>
</evidence>
<evidence type="ECO:0000313" key="12">
    <source>
        <dbReference type="Proteomes" id="UP001177023"/>
    </source>
</evidence>